<feature type="region of interest" description="Disordered" evidence="1">
    <location>
        <begin position="157"/>
        <end position="182"/>
    </location>
</feature>
<comment type="caution">
    <text evidence="3">The sequence shown here is derived from an EMBL/GenBank/DDBJ whole genome shotgun (WGS) entry which is preliminary data.</text>
</comment>
<dbReference type="PANTHER" id="PTHR31025">
    <property type="entry name" value="SI:CH211-196P9.1-RELATED"/>
    <property type="match status" value="1"/>
</dbReference>
<dbReference type="AlphaFoldDB" id="A0A5A9PJ55"/>
<dbReference type="EMBL" id="SOYY01000004">
    <property type="protein sequence ID" value="KAA0722130.1"/>
    <property type="molecule type" value="Genomic_DNA"/>
</dbReference>
<evidence type="ECO:0000313" key="4">
    <source>
        <dbReference type="Proteomes" id="UP000324632"/>
    </source>
</evidence>
<evidence type="ECO:0000256" key="2">
    <source>
        <dbReference type="SAM" id="Phobius"/>
    </source>
</evidence>
<feature type="region of interest" description="Disordered" evidence="1">
    <location>
        <begin position="273"/>
        <end position="300"/>
    </location>
</feature>
<reference evidence="3 4" key="1">
    <citation type="journal article" date="2019" name="Mol. Ecol. Resour.">
        <title>Chromosome-level genome assembly of Triplophysa tibetana, a fish adapted to the harsh high-altitude environment of the Tibetan Plateau.</title>
        <authorList>
            <person name="Yang X."/>
            <person name="Liu H."/>
            <person name="Ma Z."/>
            <person name="Zou Y."/>
            <person name="Zou M."/>
            <person name="Mao Y."/>
            <person name="Li X."/>
            <person name="Wang H."/>
            <person name="Chen T."/>
            <person name="Wang W."/>
            <person name="Yang R."/>
        </authorList>
    </citation>
    <scope>NUCLEOTIDE SEQUENCE [LARGE SCALE GENOMIC DNA]</scope>
    <source>
        <strain evidence="3">TTIB1903HZAU</strain>
        <tissue evidence="3">Muscle</tissue>
    </source>
</reference>
<proteinExistence type="predicted"/>
<feature type="transmembrane region" description="Helical" evidence="2">
    <location>
        <begin position="86"/>
        <end position="103"/>
    </location>
</feature>
<feature type="transmembrane region" description="Helical" evidence="2">
    <location>
        <begin position="55"/>
        <end position="79"/>
    </location>
</feature>
<evidence type="ECO:0000256" key="1">
    <source>
        <dbReference type="SAM" id="MobiDB-lite"/>
    </source>
</evidence>
<evidence type="ECO:0000313" key="3">
    <source>
        <dbReference type="EMBL" id="KAA0722130.1"/>
    </source>
</evidence>
<protein>
    <submittedName>
        <fullName evidence="3">Uncharacterized protein</fullName>
    </submittedName>
</protein>
<sequence length="588" mass="65661">MTVRTGFASARNSVTFLSESAAAGFNVLIRYLTEILEAAGIDVKLPLQQVTPEGVIFVSLWAMVALTAYWIMSLILRLLVGAVRQALWLLKVIFTLAMFGFILSDAGASADTTALRLAGLVKEEFRRITAISLEEDAVIRSLIVYLGDVPDNLFKDSNPPNQLLPRPPSTATSTPSASQPGVPWHVDFRLNWDQVSLRVEKEERPLPDERKAFVVVLVDQMMQHDRNPTRAMCHSVVRNIVRSHPKSFGDIGKHGDTAGDGCHSLLQQVKTRVEYKNRNNTLAQRRRERRPRTGMAGAPRLARGPVDQYGCVRWGPADLPEGVTDATLENMKRDLLNIYSGMPSTVFFEEGMSGAERAEPMMEKTYVILRKYLNKVPAAALSAIKQEWPFLFSQKCLFSHFGLLTDVNVLQKLQEAITRRGQTILDYCATLDNPKIRDVMACYDPDSDKAACILLVLMLYFKEPKESLMLEVDPCATAVDVNTAELPSTPCLIIQGDMMKPSGWLISIEGHVVMGPHPFFLHGVAAFFSSYYVFNIEYPAAGSSTLEFIQRCFLGINPERGSKTKKRTTMNPHVSTLLRKLIDFEWAS</sequence>
<dbReference type="Pfam" id="PF14965">
    <property type="entry name" value="BRI3BP"/>
    <property type="match status" value="1"/>
</dbReference>
<dbReference type="PANTHER" id="PTHR31025:SF30">
    <property type="entry name" value="SI:DKEY-15H8.17"/>
    <property type="match status" value="1"/>
</dbReference>
<name>A0A5A9PJ55_9TELE</name>
<keyword evidence="4" id="KW-1185">Reference proteome</keyword>
<feature type="compositionally biased region" description="Low complexity" evidence="1">
    <location>
        <begin position="169"/>
        <end position="178"/>
    </location>
</feature>
<gene>
    <name evidence="3" type="ORF">E1301_Tti009122</name>
</gene>
<keyword evidence="2" id="KW-0812">Transmembrane</keyword>
<dbReference type="Proteomes" id="UP000324632">
    <property type="component" value="Chromosome 4"/>
</dbReference>
<keyword evidence="2" id="KW-1133">Transmembrane helix</keyword>
<accession>A0A5A9PJ55</accession>
<keyword evidence="2" id="KW-0472">Membrane</keyword>
<organism evidence="3 4">
    <name type="scientific">Triplophysa tibetana</name>
    <dbReference type="NCBI Taxonomy" id="1572043"/>
    <lineage>
        <taxon>Eukaryota</taxon>
        <taxon>Metazoa</taxon>
        <taxon>Chordata</taxon>
        <taxon>Craniata</taxon>
        <taxon>Vertebrata</taxon>
        <taxon>Euteleostomi</taxon>
        <taxon>Actinopterygii</taxon>
        <taxon>Neopterygii</taxon>
        <taxon>Teleostei</taxon>
        <taxon>Ostariophysi</taxon>
        <taxon>Cypriniformes</taxon>
        <taxon>Nemacheilidae</taxon>
        <taxon>Triplophysa</taxon>
    </lineage>
</organism>